<name>A0A2S4VDX7_9BASI</name>
<proteinExistence type="predicted"/>
<dbReference type="EMBL" id="PKSM01000144">
    <property type="protein sequence ID" value="POW07739.1"/>
    <property type="molecule type" value="Genomic_DNA"/>
</dbReference>
<dbReference type="Proteomes" id="UP000238274">
    <property type="component" value="Unassembled WGS sequence"/>
</dbReference>
<reference evidence="2 3" key="1">
    <citation type="submission" date="2017-12" db="EMBL/GenBank/DDBJ databases">
        <title>Gene loss provides genomic basis for host adaptation in cereal stripe rust fungi.</title>
        <authorList>
            <person name="Xia C."/>
        </authorList>
    </citation>
    <scope>NUCLEOTIDE SEQUENCE [LARGE SCALE GENOMIC DNA]</scope>
    <source>
        <strain evidence="2 3">93TX-2</strain>
    </source>
</reference>
<dbReference type="VEuPathDB" id="FungiDB:PSHT_09844"/>
<reference evidence="3" key="2">
    <citation type="journal article" date="2018" name="BMC Genomics">
        <title>Genomic insights into host adaptation between the wheat stripe rust pathogen (Puccinia striiformis f. sp. tritici) and the barley stripe rust pathogen (Puccinia striiformis f. sp. hordei).</title>
        <authorList>
            <person name="Xia C."/>
            <person name="Wang M."/>
            <person name="Yin C."/>
            <person name="Cornejo O.E."/>
            <person name="Hulbert S.H."/>
            <person name="Chen X."/>
        </authorList>
    </citation>
    <scope>NUCLEOTIDE SEQUENCE [LARGE SCALE GENOMIC DNA]</scope>
    <source>
        <strain evidence="3">93TX-2</strain>
    </source>
</reference>
<gene>
    <name evidence="2" type="ORF">PSHT_09844</name>
</gene>
<comment type="caution">
    <text evidence="2">The sequence shown here is derived from an EMBL/GenBank/DDBJ whole genome shotgun (WGS) entry which is preliminary data.</text>
</comment>
<reference evidence="3" key="3">
    <citation type="journal article" date="2018" name="Mol. Plant Microbe Interact.">
        <title>Genome sequence resources for the wheat stripe rust pathogen (Puccinia striiformis f. sp. tritici) and the barley stripe rust pathogen (Puccinia striiformis f. sp. hordei).</title>
        <authorList>
            <person name="Xia C."/>
            <person name="Wang M."/>
            <person name="Yin C."/>
            <person name="Cornejo O.E."/>
            <person name="Hulbert S.H."/>
            <person name="Chen X."/>
        </authorList>
    </citation>
    <scope>NUCLEOTIDE SEQUENCE [LARGE SCALE GENOMIC DNA]</scope>
    <source>
        <strain evidence="3">93TX-2</strain>
    </source>
</reference>
<dbReference type="AlphaFoldDB" id="A0A2S4VDX7"/>
<keyword evidence="3" id="KW-1185">Reference proteome</keyword>
<feature type="compositionally biased region" description="Basic and acidic residues" evidence="1">
    <location>
        <begin position="820"/>
        <end position="830"/>
    </location>
</feature>
<evidence type="ECO:0000313" key="2">
    <source>
        <dbReference type="EMBL" id="POW07739.1"/>
    </source>
</evidence>
<feature type="region of interest" description="Disordered" evidence="1">
    <location>
        <begin position="113"/>
        <end position="149"/>
    </location>
</feature>
<sequence>MDWTCIRSREFHFTNPNFVLAYTHPSSLHLPLFTISPSGRSTSLPVSSIDPLTKSINYRHPCKPITHHMALSSSVGVPRARPSSFATEKLKPLTQLSTSEALLRSDVIGHSIENNLTQSEHSRRGSMSSQSHYGSNASNNHVNNLHGLPTTQASIPRLTLGARPRQSEGVDQEEVSSNGPILTTSSSPERKSERSQTRLVPYTGANIKSSLHGRRYSTIVREPSAATVPRGSNGTEDVFEEDDHPQDAKRLARHDTQMLLVSFNSLLGRDGGGKAVEQLIAFILQGGMSKVVEEVTALVKHVLRDVPTLQAAYVSVYMHEITEQIQKIGGLLFLEPELLSMYVCSKQKFELRPSLMKILAVQLSIVSFENIYSRFGGVANTKATGCQELSFSSIWQILVDKLTTSPVYQSALLKVIETFCKLLLSSEQLRDGLWTSFSQAFSQAQRSPADDTTANVTACLSLVFAAVEQLTGCSVGPFVKYFISWLAIVDDLLTKLALETSAVMNQPLSLPMGPPTDYATHPFGYVYSPTESSAKLEVVTHKWLTVFREDPVHKSAFEHCKRCFENVISGIMGNSTFARFSRDLVRVWRGVMGHPSEGVVGTGLEGGLECFKNLASQFIEIPVENIITLHKGFELTLSDFNLCFVDALPLEISFSTHSRLITSNCSFQNSTRLELKDLQLGLKNPCSVHLKDGNSGSTYQSTATLHTKLNLSIDFIPHDNKFPKMLTALPYYGGSLVNVSTSDTKLSGATDLNVPDTLWLEVKNQMHRIIETAVQNYVDFFFKTWFSIQPSTPKDLPVERPLSKSANAKSVKSFSSHSHKLPETHGNARDRFKASIRNLTGIKTGSVLTQLQNPLSTAGSPLASPSAEETPGLKSKRRQSMADYLTDISKADSTLPENIQRPPVAEPQRRNTYLANLPNVFDEDEEDAPAEFETMARSLSFSNRGDTTSVDKILRPLVSSKADVNSVFSHRGSMPNFPMVEMSYEAYERAEASLDGQSNTPTMEIAGQEIPSMAQSLSELATRDTTIEEAIAHPPAVDSSESYVESTDIRTMDQITRHLSGVADLPIQDTDVTPEQRILRRNATPPELSSKVVMANALTDSVMEDNTLPETQATGHLSGPVDAAGVPIGGGITSLSENEMVAMRNKLSAMAATDMTLSSNIALPPGAQHVYRGAPINGYTGLKVLRSMSTTLNEAIEKDYTTPEAQAELYRMKQPPIKDQIIGLTEQEMRQRRQSFKLTAEAMKDTTLIESIRNPPIVAKSIPPV</sequence>
<evidence type="ECO:0000256" key="1">
    <source>
        <dbReference type="SAM" id="MobiDB-lite"/>
    </source>
</evidence>
<dbReference type="OrthoDB" id="3267113at2759"/>
<feature type="region of interest" description="Disordered" evidence="1">
    <location>
        <begin position="854"/>
        <end position="911"/>
    </location>
</feature>
<evidence type="ECO:0000313" key="3">
    <source>
        <dbReference type="Proteomes" id="UP000238274"/>
    </source>
</evidence>
<feature type="region of interest" description="Disordered" evidence="1">
    <location>
        <begin position="163"/>
        <end position="198"/>
    </location>
</feature>
<feature type="compositionally biased region" description="Polar residues" evidence="1">
    <location>
        <begin position="175"/>
        <end position="187"/>
    </location>
</feature>
<feature type="region of interest" description="Disordered" evidence="1">
    <location>
        <begin position="807"/>
        <end position="830"/>
    </location>
</feature>
<organism evidence="2 3">
    <name type="scientific">Puccinia striiformis</name>
    <dbReference type="NCBI Taxonomy" id="27350"/>
    <lineage>
        <taxon>Eukaryota</taxon>
        <taxon>Fungi</taxon>
        <taxon>Dikarya</taxon>
        <taxon>Basidiomycota</taxon>
        <taxon>Pucciniomycotina</taxon>
        <taxon>Pucciniomycetes</taxon>
        <taxon>Pucciniales</taxon>
        <taxon>Pucciniaceae</taxon>
        <taxon>Puccinia</taxon>
    </lineage>
</organism>
<feature type="region of interest" description="Disordered" evidence="1">
    <location>
        <begin position="224"/>
        <end position="243"/>
    </location>
</feature>
<accession>A0A2S4VDX7</accession>
<protein>
    <submittedName>
        <fullName evidence="2">Uncharacterized protein</fullName>
    </submittedName>
</protein>